<dbReference type="GO" id="GO:0046872">
    <property type="term" value="F:metal ion binding"/>
    <property type="evidence" value="ECO:0007669"/>
    <property type="project" value="UniProtKB-KW"/>
</dbReference>
<organism evidence="7">
    <name type="scientific">Ditylum brightwellii</name>
    <dbReference type="NCBI Taxonomy" id="49249"/>
    <lineage>
        <taxon>Eukaryota</taxon>
        <taxon>Sar</taxon>
        <taxon>Stramenopiles</taxon>
        <taxon>Ochrophyta</taxon>
        <taxon>Bacillariophyta</taxon>
        <taxon>Mediophyceae</taxon>
        <taxon>Lithodesmiophycidae</taxon>
        <taxon>Lithodesmiales</taxon>
        <taxon>Lithodesmiaceae</taxon>
        <taxon>Ditylum</taxon>
    </lineage>
</organism>
<keyword evidence="2" id="KW-0349">Heme</keyword>
<dbReference type="InterPro" id="IPR001486">
    <property type="entry name" value="Hemoglobin_trunc"/>
</dbReference>
<dbReference type="PANTHER" id="PTHR47366:SF1">
    <property type="entry name" value="TWO-ON-TWO HEMOGLOBIN-3"/>
    <property type="match status" value="1"/>
</dbReference>
<dbReference type="InterPro" id="IPR044203">
    <property type="entry name" value="GlbO/GLB3-like"/>
</dbReference>
<dbReference type="GO" id="GO:0005344">
    <property type="term" value="F:oxygen carrier activity"/>
    <property type="evidence" value="ECO:0007669"/>
    <property type="project" value="InterPro"/>
</dbReference>
<dbReference type="AlphaFoldDB" id="A0A6U4A1X5"/>
<keyword evidence="4" id="KW-0408">Iron</keyword>
<dbReference type="Pfam" id="PF01152">
    <property type="entry name" value="Bac_globin"/>
    <property type="match status" value="1"/>
</dbReference>
<dbReference type="GO" id="GO:0019825">
    <property type="term" value="F:oxygen binding"/>
    <property type="evidence" value="ECO:0007669"/>
    <property type="project" value="InterPro"/>
</dbReference>
<dbReference type="PANTHER" id="PTHR47366">
    <property type="entry name" value="TWO-ON-TWO HEMOGLOBIN-3"/>
    <property type="match status" value="1"/>
</dbReference>
<keyword evidence="1" id="KW-0813">Transport</keyword>
<dbReference type="Gene3D" id="1.10.490.10">
    <property type="entry name" value="Globins"/>
    <property type="match status" value="1"/>
</dbReference>
<dbReference type="EMBL" id="HBNS01034810">
    <property type="protein sequence ID" value="CAE4630637.1"/>
    <property type="molecule type" value="Transcribed_RNA"/>
</dbReference>
<comment type="similarity">
    <text evidence="5">Belongs to the truncated hemoglobin family. Group II subfamily.</text>
</comment>
<dbReference type="InterPro" id="IPR009050">
    <property type="entry name" value="Globin-like_sf"/>
</dbReference>
<reference evidence="7" key="1">
    <citation type="submission" date="2021-01" db="EMBL/GenBank/DDBJ databases">
        <authorList>
            <person name="Corre E."/>
            <person name="Pelletier E."/>
            <person name="Niang G."/>
            <person name="Scheremetjew M."/>
            <person name="Finn R."/>
            <person name="Kale V."/>
            <person name="Holt S."/>
            <person name="Cochrane G."/>
            <person name="Meng A."/>
            <person name="Brown T."/>
            <person name="Cohen L."/>
        </authorList>
    </citation>
    <scope>NUCLEOTIDE SEQUENCE</scope>
    <source>
        <strain evidence="7">GSO104</strain>
        <strain evidence="6">Pop2</strain>
    </source>
</reference>
<evidence type="ECO:0000313" key="6">
    <source>
        <dbReference type="EMBL" id="CAD9319200.1"/>
    </source>
</evidence>
<accession>A0A6U4A1X5</accession>
<evidence type="ECO:0000256" key="3">
    <source>
        <dbReference type="ARBA" id="ARBA00022723"/>
    </source>
</evidence>
<evidence type="ECO:0000256" key="4">
    <source>
        <dbReference type="ARBA" id="ARBA00023004"/>
    </source>
</evidence>
<proteinExistence type="inferred from homology"/>
<gene>
    <name evidence="7" type="ORF">DBRI00130_LOCUS27198</name>
    <name evidence="6" type="ORF">DBRI1063_LOCUS5284</name>
</gene>
<evidence type="ECO:0000256" key="1">
    <source>
        <dbReference type="ARBA" id="ARBA00022448"/>
    </source>
</evidence>
<name>A0A6U4A1X5_9STRA</name>
<keyword evidence="3" id="KW-0479">Metal-binding</keyword>
<dbReference type="InterPro" id="IPR012292">
    <property type="entry name" value="Globin/Proto"/>
</dbReference>
<sequence length="177" mass="20507">MSKIELQSAAYKKSGVSYEESLKATMMSPSMYERIGKEDGFEQLSRLFYNRVFDDKEAQWFLNIFSSSTKQEAIDNQYRFLVQTFGGPDLYKQKKGKYTRLVGRHANYNIGTKAATRWVQHMDDAIEEHEALRDDDEAKVLLKKYFAYTAHYIVAASEFMRPDQLSGGTKIDPGRVW</sequence>
<evidence type="ECO:0008006" key="8">
    <source>
        <dbReference type="Google" id="ProtNLM"/>
    </source>
</evidence>
<evidence type="ECO:0000313" key="7">
    <source>
        <dbReference type="EMBL" id="CAE4630637.1"/>
    </source>
</evidence>
<protein>
    <recommendedName>
        <fullName evidence="8">Globin</fullName>
    </recommendedName>
</protein>
<dbReference type="EMBL" id="HBGN01008278">
    <property type="protein sequence ID" value="CAD9319200.1"/>
    <property type="molecule type" value="Transcribed_RNA"/>
</dbReference>
<evidence type="ECO:0000256" key="5">
    <source>
        <dbReference type="ARBA" id="ARBA00034496"/>
    </source>
</evidence>
<dbReference type="SUPFAM" id="SSF46458">
    <property type="entry name" value="Globin-like"/>
    <property type="match status" value="1"/>
</dbReference>
<evidence type="ECO:0000256" key="2">
    <source>
        <dbReference type="ARBA" id="ARBA00022617"/>
    </source>
</evidence>
<dbReference type="GO" id="GO:0020037">
    <property type="term" value="F:heme binding"/>
    <property type="evidence" value="ECO:0007669"/>
    <property type="project" value="InterPro"/>
</dbReference>